<dbReference type="InterPro" id="IPR011989">
    <property type="entry name" value="ARM-like"/>
</dbReference>
<protein>
    <submittedName>
        <fullName evidence="1">PBS lyase</fullName>
    </submittedName>
</protein>
<gene>
    <name evidence="1" type="ORF">PSH88_11940</name>
</gene>
<keyword evidence="1" id="KW-0456">Lyase</keyword>
<keyword evidence="2" id="KW-1185">Reference proteome</keyword>
<dbReference type="Proteomes" id="UP001230768">
    <property type="component" value="Chromosome"/>
</dbReference>
<organism evidence="1 2">
    <name type="scientific">Pseudomonas wuhanensis</name>
    <dbReference type="NCBI Taxonomy" id="2954098"/>
    <lineage>
        <taxon>Bacteria</taxon>
        <taxon>Pseudomonadati</taxon>
        <taxon>Pseudomonadota</taxon>
        <taxon>Gammaproteobacteria</taxon>
        <taxon>Pseudomonadales</taxon>
        <taxon>Pseudomonadaceae</taxon>
        <taxon>Pseudomonas</taxon>
    </lineage>
</organism>
<dbReference type="GO" id="GO:0016829">
    <property type="term" value="F:lyase activity"/>
    <property type="evidence" value="ECO:0007669"/>
    <property type="project" value="UniProtKB-KW"/>
</dbReference>
<dbReference type="RefSeq" id="WP_305426366.1">
    <property type="nucleotide sequence ID" value="NZ_CP117430.1"/>
</dbReference>
<proteinExistence type="predicted"/>
<evidence type="ECO:0000313" key="2">
    <source>
        <dbReference type="Proteomes" id="UP001230768"/>
    </source>
</evidence>
<reference evidence="1 2" key="1">
    <citation type="submission" date="2023-02" db="EMBL/GenBank/DDBJ databases">
        <title>Evolution of Hrp T3SS in non-pathogenic Pseudomonas fluorescens.</title>
        <authorList>
            <person name="Liao K."/>
            <person name="Wei H."/>
            <person name="Gu Y."/>
        </authorList>
    </citation>
    <scope>NUCLEOTIDE SEQUENCE [LARGE SCALE GENOMIC DNA]</scope>
    <source>
        <strain evidence="1 2">FP607</strain>
    </source>
</reference>
<dbReference type="InterPro" id="IPR016024">
    <property type="entry name" value="ARM-type_fold"/>
</dbReference>
<dbReference type="SUPFAM" id="SSF48371">
    <property type="entry name" value="ARM repeat"/>
    <property type="match status" value="1"/>
</dbReference>
<dbReference type="Gene3D" id="1.25.10.10">
    <property type="entry name" value="Leucine-rich Repeat Variant"/>
    <property type="match status" value="2"/>
</dbReference>
<evidence type="ECO:0000313" key="1">
    <source>
        <dbReference type="EMBL" id="WLI20700.1"/>
    </source>
</evidence>
<sequence length="451" mass="50373">MNLIREWLGRLKNKQMPASSLAEQRRNEALELLGNAEDNGKWIEVSAHYNGFIREVAVRGLCDNPSPEALVALIQRLNDWVPQIRDLALEGLNHYMTPSQAQALLFALEPLIALAARRRADHGPTLMAARTVLQSPEIKAEVYANFLSQQGKAARYLFALLLEKDSAPEVLLRDALAHRELTVRLAAVSACQDLPAAQASPLLLEALSRPGAKVRVCVLRALLPLVDDPKLLLRQALLDASASIRSLARWAAVRHNVDASAILTEKLNQGFPPRKQDWLGIIGLATELKVALDKLWLTEAMRSRYSSVRQAAIRLLGDNQLSELLRALDDPSDKVFYAAITQLNKLPWKSVIPGSGEKLDRDWHELSTARRQAILQLRPGWQQVAYLLERLSAETGAQAFWLRQVGMWCDRQYQIVDPVTSKAERETLVQKLRNLAATGFIRSDSVARIAE</sequence>
<name>A0ABY9GXY2_9PSED</name>
<dbReference type="EMBL" id="CP117430">
    <property type="protein sequence ID" value="WLI20700.1"/>
    <property type="molecule type" value="Genomic_DNA"/>
</dbReference>
<accession>A0ABY9GXY2</accession>